<dbReference type="EMBL" id="FOXV01000004">
    <property type="protein sequence ID" value="SFQ33488.1"/>
    <property type="molecule type" value="Genomic_DNA"/>
</dbReference>
<reference evidence="2" key="1">
    <citation type="submission" date="2016-10" db="EMBL/GenBank/DDBJ databases">
        <authorList>
            <person name="Varghese N."/>
            <person name="Submissions S."/>
        </authorList>
    </citation>
    <scope>NUCLEOTIDE SEQUENCE [LARGE SCALE GENOMIC DNA]</scope>
    <source>
        <strain evidence="2">JCM 10271</strain>
    </source>
</reference>
<protein>
    <recommendedName>
        <fullName evidence="3">DUF4157 domain-containing protein</fullName>
    </recommendedName>
</protein>
<keyword evidence="2" id="KW-1185">Reference proteome</keyword>
<evidence type="ECO:0000313" key="1">
    <source>
        <dbReference type="EMBL" id="SFQ33488.1"/>
    </source>
</evidence>
<dbReference type="Proteomes" id="UP000243106">
    <property type="component" value="Unassembled WGS sequence"/>
</dbReference>
<sequence length="226" mass="25876">MRLLIVALLLLAACGRPLTEREAFVADALTGGTVDPRPVRFNDGHPFAAYSYTRPIRPRLTCQDRLFPPSKGERVEVSAGAIALFNRVMWREDIFRDDFFAEMPEVIDLYSAMLFAHEMTHVWQWQQRERTGYHPFRAAAEHQRSDDPYLFDPDATGDFFAYGYEQQGSLVEEYVCCLVLDPEAPRTDRLRQTISGAMDISGLERVLEARNVRIPWAGAETENICR</sequence>
<accession>A0A1I5XNG6</accession>
<evidence type="ECO:0008006" key="3">
    <source>
        <dbReference type="Google" id="ProtNLM"/>
    </source>
</evidence>
<dbReference type="RefSeq" id="WP_093010132.1">
    <property type="nucleotide sequence ID" value="NZ_FOXV01000004.1"/>
</dbReference>
<gene>
    <name evidence="1" type="ORF">SAMN05421853_1049</name>
</gene>
<dbReference type="AlphaFoldDB" id="A0A1I5XNG6"/>
<evidence type="ECO:0000313" key="2">
    <source>
        <dbReference type="Proteomes" id="UP000243106"/>
    </source>
</evidence>
<organism evidence="1 2">
    <name type="scientific">Roseivivax halotolerans</name>
    <dbReference type="NCBI Taxonomy" id="93684"/>
    <lineage>
        <taxon>Bacteria</taxon>
        <taxon>Pseudomonadati</taxon>
        <taxon>Pseudomonadota</taxon>
        <taxon>Alphaproteobacteria</taxon>
        <taxon>Rhodobacterales</taxon>
        <taxon>Roseobacteraceae</taxon>
        <taxon>Roseivivax</taxon>
    </lineage>
</organism>
<proteinExistence type="predicted"/>
<dbReference type="STRING" id="93684.SAMN05421853_1049"/>
<name>A0A1I5XNG6_9RHOB</name>